<feature type="domain" description="Reverse transcriptase" evidence="1">
    <location>
        <begin position="1"/>
        <end position="157"/>
    </location>
</feature>
<proteinExistence type="predicted"/>
<keyword evidence="3" id="KW-1185">Reference proteome</keyword>
<evidence type="ECO:0000259" key="1">
    <source>
        <dbReference type="PROSITE" id="PS50878"/>
    </source>
</evidence>
<reference evidence="3" key="1">
    <citation type="submission" date="2021-01" db="EMBL/GenBank/DDBJ databases">
        <title>Caligus Genome Assembly.</title>
        <authorList>
            <person name="Gallardo-Escarate C."/>
        </authorList>
    </citation>
    <scope>NUCLEOTIDE SEQUENCE [LARGE SCALE GENOMIC DNA]</scope>
</reference>
<dbReference type="AlphaFoldDB" id="A0A7T8GZF2"/>
<organism evidence="2 3">
    <name type="scientific">Caligus rogercresseyi</name>
    <name type="common">Sea louse</name>
    <dbReference type="NCBI Taxonomy" id="217165"/>
    <lineage>
        <taxon>Eukaryota</taxon>
        <taxon>Metazoa</taxon>
        <taxon>Ecdysozoa</taxon>
        <taxon>Arthropoda</taxon>
        <taxon>Crustacea</taxon>
        <taxon>Multicrustacea</taxon>
        <taxon>Hexanauplia</taxon>
        <taxon>Copepoda</taxon>
        <taxon>Siphonostomatoida</taxon>
        <taxon>Caligidae</taxon>
        <taxon>Caligus</taxon>
    </lineage>
</organism>
<dbReference type="SUPFAM" id="SSF56672">
    <property type="entry name" value="DNA/RNA polymerases"/>
    <property type="match status" value="1"/>
</dbReference>
<dbReference type="PANTHER" id="PTHR47027:SF20">
    <property type="entry name" value="REVERSE TRANSCRIPTASE-LIKE PROTEIN WITH RNA-DIRECTED DNA POLYMERASE DOMAIN"/>
    <property type="match status" value="1"/>
</dbReference>
<dbReference type="InterPro" id="IPR043502">
    <property type="entry name" value="DNA/RNA_pol_sf"/>
</dbReference>
<sequence length="157" mass="17225">MFLKNLIGTATGRQRNFPLAFAFIDLAKAFDSVSYESLLLAARRVGVPPLIINYLSNLYANARTKIGDQDAIFKSGILQGDLLSGHLFNFVLDWVLDVTYNTTPIGVRNPVRIGATNVEALLFADDAVPVSRDIKGLQKLVDAFLAQCEKAELRANP</sequence>
<dbReference type="EMBL" id="CP045899">
    <property type="protein sequence ID" value="QQP40637.1"/>
    <property type="molecule type" value="Genomic_DNA"/>
</dbReference>
<dbReference type="PANTHER" id="PTHR47027">
    <property type="entry name" value="REVERSE TRANSCRIPTASE DOMAIN-CONTAINING PROTEIN"/>
    <property type="match status" value="1"/>
</dbReference>
<dbReference type="PROSITE" id="PS50878">
    <property type="entry name" value="RT_POL"/>
    <property type="match status" value="1"/>
</dbReference>
<accession>A0A7T8GZF2</accession>
<dbReference type="InterPro" id="IPR000477">
    <property type="entry name" value="RT_dom"/>
</dbReference>
<evidence type="ECO:0000313" key="2">
    <source>
        <dbReference type="EMBL" id="QQP40637.1"/>
    </source>
</evidence>
<gene>
    <name evidence="2" type="ORF">FKW44_014749</name>
</gene>
<dbReference type="GO" id="GO:0071897">
    <property type="term" value="P:DNA biosynthetic process"/>
    <property type="evidence" value="ECO:0007669"/>
    <property type="project" value="UniProtKB-ARBA"/>
</dbReference>
<protein>
    <submittedName>
        <fullName evidence="2">Zgc:194878</fullName>
    </submittedName>
</protein>
<name>A0A7T8GZF2_CALRO</name>
<dbReference type="Proteomes" id="UP000595437">
    <property type="component" value="Chromosome 10"/>
</dbReference>
<dbReference type="Pfam" id="PF00078">
    <property type="entry name" value="RVT_1"/>
    <property type="match status" value="1"/>
</dbReference>
<evidence type="ECO:0000313" key="3">
    <source>
        <dbReference type="Proteomes" id="UP000595437"/>
    </source>
</evidence>
<dbReference type="OrthoDB" id="410104at2759"/>